<dbReference type="RefSeq" id="XP_046017204.1">
    <property type="nucleotide sequence ID" value="XM_046158176.1"/>
</dbReference>
<sequence length="129" mass="13964">MAPTFITRREDEGGPINWAALHASYIAAGVVVGFFILLLACMMIWGPGWYRRRRAKLAALERARLEQQDGIPLSPTSTQAGDSQPKTVHPEQQPATTPVAAPETTSTPAKDTVQPTTTAEAVPEANKRL</sequence>
<evidence type="ECO:0000313" key="4">
    <source>
        <dbReference type="Proteomes" id="UP000756346"/>
    </source>
</evidence>
<keyword evidence="2" id="KW-0472">Membrane</keyword>
<gene>
    <name evidence="3" type="ORF">B0I36DRAFT_359691</name>
</gene>
<dbReference type="EMBL" id="JAGTJQ010000002">
    <property type="protein sequence ID" value="KAH7038083.1"/>
    <property type="molecule type" value="Genomic_DNA"/>
</dbReference>
<dbReference type="GeneID" id="70187722"/>
<evidence type="ECO:0000256" key="2">
    <source>
        <dbReference type="SAM" id="Phobius"/>
    </source>
</evidence>
<protein>
    <submittedName>
        <fullName evidence="3">Uncharacterized protein</fullName>
    </submittedName>
</protein>
<dbReference type="OrthoDB" id="4771046at2759"/>
<feature type="region of interest" description="Disordered" evidence="1">
    <location>
        <begin position="66"/>
        <end position="129"/>
    </location>
</feature>
<keyword evidence="2" id="KW-1133">Transmembrane helix</keyword>
<feature type="compositionally biased region" description="Polar residues" evidence="1">
    <location>
        <begin position="74"/>
        <end position="86"/>
    </location>
</feature>
<dbReference type="Proteomes" id="UP000756346">
    <property type="component" value="Unassembled WGS sequence"/>
</dbReference>
<evidence type="ECO:0000313" key="3">
    <source>
        <dbReference type="EMBL" id="KAH7038083.1"/>
    </source>
</evidence>
<keyword evidence="2" id="KW-0812">Transmembrane</keyword>
<organism evidence="3 4">
    <name type="scientific">Microdochium trichocladiopsis</name>
    <dbReference type="NCBI Taxonomy" id="1682393"/>
    <lineage>
        <taxon>Eukaryota</taxon>
        <taxon>Fungi</taxon>
        <taxon>Dikarya</taxon>
        <taxon>Ascomycota</taxon>
        <taxon>Pezizomycotina</taxon>
        <taxon>Sordariomycetes</taxon>
        <taxon>Xylariomycetidae</taxon>
        <taxon>Xylariales</taxon>
        <taxon>Microdochiaceae</taxon>
        <taxon>Microdochium</taxon>
    </lineage>
</organism>
<comment type="caution">
    <text evidence="3">The sequence shown here is derived from an EMBL/GenBank/DDBJ whole genome shotgun (WGS) entry which is preliminary data.</text>
</comment>
<name>A0A9P9BYI4_9PEZI</name>
<accession>A0A9P9BYI4</accession>
<reference evidence="3" key="1">
    <citation type="journal article" date="2021" name="Nat. Commun.">
        <title>Genetic determinants of endophytism in the Arabidopsis root mycobiome.</title>
        <authorList>
            <person name="Mesny F."/>
            <person name="Miyauchi S."/>
            <person name="Thiergart T."/>
            <person name="Pickel B."/>
            <person name="Atanasova L."/>
            <person name="Karlsson M."/>
            <person name="Huettel B."/>
            <person name="Barry K.W."/>
            <person name="Haridas S."/>
            <person name="Chen C."/>
            <person name="Bauer D."/>
            <person name="Andreopoulos W."/>
            <person name="Pangilinan J."/>
            <person name="LaButti K."/>
            <person name="Riley R."/>
            <person name="Lipzen A."/>
            <person name="Clum A."/>
            <person name="Drula E."/>
            <person name="Henrissat B."/>
            <person name="Kohler A."/>
            <person name="Grigoriev I.V."/>
            <person name="Martin F.M."/>
            <person name="Hacquard S."/>
        </authorList>
    </citation>
    <scope>NUCLEOTIDE SEQUENCE</scope>
    <source>
        <strain evidence="3">MPI-CAGE-CH-0230</strain>
    </source>
</reference>
<evidence type="ECO:0000256" key="1">
    <source>
        <dbReference type="SAM" id="MobiDB-lite"/>
    </source>
</evidence>
<feature type="transmembrane region" description="Helical" evidence="2">
    <location>
        <begin position="25"/>
        <end position="46"/>
    </location>
</feature>
<proteinExistence type="predicted"/>
<feature type="compositionally biased region" description="Low complexity" evidence="1">
    <location>
        <begin position="90"/>
        <end position="109"/>
    </location>
</feature>
<keyword evidence="4" id="KW-1185">Reference proteome</keyword>
<dbReference type="AlphaFoldDB" id="A0A9P9BYI4"/>